<keyword evidence="1" id="KW-0472">Membrane</keyword>
<dbReference type="AlphaFoldDB" id="A0A1N7IXY9"/>
<dbReference type="PROSITE" id="PS51123">
    <property type="entry name" value="OMPA_2"/>
    <property type="match status" value="1"/>
</dbReference>
<evidence type="ECO:0000256" key="1">
    <source>
        <dbReference type="PROSITE-ProRule" id="PRU00473"/>
    </source>
</evidence>
<dbReference type="RefSeq" id="WP_076398788.1">
    <property type="nucleotide sequence ID" value="NZ_FTOA01000001.1"/>
</dbReference>
<evidence type="ECO:0000256" key="3">
    <source>
        <dbReference type="SAM" id="SignalP"/>
    </source>
</evidence>
<sequence length="437" mass="45355">MLTDPAAKQRSSHARTRRLGVATAVLLACSPLTAHAQYVASSTSSVQVDTSVLETLGAPQTIADLMLPMASRPTSQRPGAPLSSTGAPPRQGLLPDPRRAPQSELLVSPGKSHTTVAQTHKPHKPSVAVTIPAPPPQQASYTPPADVPATADAGQAEATAQARAIAAAKQELAERDRIAKADQIAAQRTAEAQEQHLKEQQAKEQAAKEQLAREAELKAAADAEAEAQAKAAQEQAAAQAEASRKAEEQAAEQARQAQQAAKARADAEAREAQAQAEAEASRRAAEQAAAEQAARKAQSARETAVAALPSAPIVPSLPSAAPAKASSTPAPAYSSGENLTIPFASNAADIPAQSGSALESIVQKLNSNPELSARIQAYAAGDDSSVSKARRLSLSRALAIRSYLLDRGIAPTRIEVRALGTPTRGNPDRVDVEMVKS</sequence>
<feature type="compositionally biased region" description="Low complexity" evidence="2">
    <location>
        <begin position="142"/>
        <end position="156"/>
    </location>
</feature>
<feature type="signal peptide" evidence="3">
    <location>
        <begin position="1"/>
        <end position="36"/>
    </location>
</feature>
<evidence type="ECO:0000259" key="4">
    <source>
        <dbReference type="PROSITE" id="PS51123"/>
    </source>
</evidence>
<dbReference type="Gene3D" id="3.30.1330.60">
    <property type="entry name" value="OmpA-like domain"/>
    <property type="match status" value="1"/>
</dbReference>
<feature type="region of interest" description="Disordered" evidence="2">
    <location>
        <begin position="71"/>
        <end position="156"/>
    </location>
</feature>
<feature type="domain" description="OmpA-like" evidence="4">
    <location>
        <begin position="330"/>
        <end position="437"/>
    </location>
</feature>
<dbReference type="STRING" id="80876.SAMN05421779_101737"/>
<dbReference type="SUPFAM" id="SSF103088">
    <property type="entry name" value="OmpA-like"/>
    <property type="match status" value="1"/>
</dbReference>
<feature type="compositionally biased region" description="Low complexity" evidence="2">
    <location>
        <begin position="222"/>
        <end position="241"/>
    </location>
</feature>
<dbReference type="CDD" id="cd07185">
    <property type="entry name" value="OmpA_C-like"/>
    <property type="match status" value="1"/>
</dbReference>
<keyword evidence="3" id="KW-0732">Signal</keyword>
<organism evidence="5 6">
    <name type="scientific">Insolitispirillum peregrinum</name>
    <dbReference type="NCBI Taxonomy" id="80876"/>
    <lineage>
        <taxon>Bacteria</taxon>
        <taxon>Pseudomonadati</taxon>
        <taxon>Pseudomonadota</taxon>
        <taxon>Alphaproteobacteria</taxon>
        <taxon>Rhodospirillales</taxon>
        <taxon>Novispirillaceae</taxon>
        <taxon>Insolitispirillum</taxon>
    </lineage>
</organism>
<proteinExistence type="predicted"/>
<name>A0A1N7IXY9_9PROT</name>
<feature type="region of interest" description="Disordered" evidence="2">
    <location>
        <begin position="184"/>
        <end position="297"/>
    </location>
</feature>
<keyword evidence="6" id="KW-1185">Reference proteome</keyword>
<feature type="compositionally biased region" description="Polar residues" evidence="2">
    <location>
        <begin position="72"/>
        <end position="86"/>
    </location>
</feature>
<protein>
    <submittedName>
        <fullName evidence="5">OmpA family protein</fullName>
    </submittedName>
</protein>
<gene>
    <name evidence="5" type="ORF">SAMN05421779_101737</name>
</gene>
<evidence type="ECO:0000313" key="6">
    <source>
        <dbReference type="Proteomes" id="UP000185678"/>
    </source>
</evidence>
<accession>A0A1N7IXY9</accession>
<dbReference type="InterPro" id="IPR036737">
    <property type="entry name" value="OmpA-like_sf"/>
</dbReference>
<dbReference type="Pfam" id="PF00691">
    <property type="entry name" value="OmpA"/>
    <property type="match status" value="1"/>
</dbReference>
<dbReference type="InterPro" id="IPR006665">
    <property type="entry name" value="OmpA-like"/>
</dbReference>
<feature type="compositionally biased region" description="Low complexity" evidence="2">
    <location>
        <begin position="316"/>
        <end position="334"/>
    </location>
</feature>
<evidence type="ECO:0000313" key="5">
    <source>
        <dbReference type="EMBL" id="SIS41929.1"/>
    </source>
</evidence>
<feature type="chain" id="PRO_5009942885" evidence="3">
    <location>
        <begin position="37"/>
        <end position="437"/>
    </location>
</feature>
<feature type="compositionally biased region" description="Low complexity" evidence="2">
    <location>
        <begin position="251"/>
        <end position="262"/>
    </location>
</feature>
<feature type="compositionally biased region" description="Basic and acidic residues" evidence="2">
    <location>
        <begin position="191"/>
        <end position="221"/>
    </location>
</feature>
<evidence type="ECO:0000256" key="2">
    <source>
        <dbReference type="SAM" id="MobiDB-lite"/>
    </source>
</evidence>
<reference evidence="5 6" key="1">
    <citation type="submission" date="2017-01" db="EMBL/GenBank/DDBJ databases">
        <authorList>
            <person name="Mah S.A."/>
            <person name="Swanson W.J."/>
            <person name="Moy G.W."/>
            <person name="Vacquier V.D."/>
        </authorList>
    </citation>
    <scope>NUCLEOTIDE SEQUENCE [LARGE SCALE GENOMIC DNA]</scope>
    <source>
        <strain evidence="5 6">DSM 11589</strain>
    </source>
</reference>
<feature type="region of interest" description="Disordered" evidence="2">
    <location>
        <begin position="313"/>
        <end position="334"/>
    </location>
</feature>
<dbReference type="Proteomes" id="UP000185678">
    <property type="component" value="Unassembled WGS sequence"/>
</dbReference>
<feature type="compositionally biased region" description="Low complexity" evidence="2">
    <location>
        <begin position="286"/>
        <end position="297"/>
    </location>
</feature>
<dbReference type="EMBL" id="FTOA01000001">
    <property type="protein sequence ID" value="SIS41929.1"/>
    <property type="molecule type" value="Genomic_DNA"/>
</dbReference>
<dbReference type="GO" id="GO:0016020">
    <property type="term" value="C:membrane"/>
    <property type="evidence" value="ECO:0007669"/>
    <property type="project" value="UniProtKB-UniRule"/>
</dbReference>